<accession>A0A379KE12</accession>
<dbReference type="Pfam" id="PF00106">
    <property type="entry name" value="adh_short"/>
    <property type="match status" value="1"/>
</dbReference>
<dbReference type="Proteomes" id="UP000254602">
    <property type="component" value="Unassembled WGS sequence"/>
</dbReference>
<evidence type="ECO:0000256" key="2">
    <source>
        <dbReference type="ARBA" id="ARBA00023002"/>
    </source>
</evidence>
<gene>
    <name evidence="9" type="primary">fabG_1</name>
    <name evidence="9" type="ORF">NCTC7914_00233</name>
</gene>
<dbReference type="EC" id="1.3.1.58" evidence="6"/>
<dbReference type="SUPFAM" id="SSF51735">
    <property type="entry name" value="NAD(P)-binding Rossmann-fold domains"/>
    <property type="match status" value="1"/>
</dbReference>
<dbReference type="PRINTS" id="PR00080">
    <property type="entry name" value="SDRFAMILY"/>
</dbReference>
<dbReference type="Pfam" id="PF13561">
    <property type="entry name" value="adh_short_C2"/>
    <property type="match status" value="1"/>
</dbReference>
<dbReference type="RefSeq" id="WP_115272998.1">
    <property type="nucleotide sequence ID" value="NZ_JAVXZE010000045.1"/>
</dbReference>
<reference evidence="9 10" key="1">
    <citation type="submission" date="2018-06" db="EMBL/GenBank/DDBJ databases">
        <authorList>
            <consortium name="Pathogen Informatics"/>
            <person name="Doyle S."/>
        </authorList>
    </citation>
    <scope>NUCLEOTIDE SEQUENCE [LARGE SCALE GENOMIC DNA]</scope>
    <source>
        <strain evidence="9 10">NCTC7914</strain>
    </source>
</reference>
<name>A0A379KE12_PSEPU</name>
<evidence type="ECO:0000313" key="9">
    <source>
        <dbReference type="EMBL" id="SUD66201.1"/>
    </source>
</evidence>
<evidence type="ECO:0000256" key="8">
    <source>
        <dbReference type="RuleBase" id="RU000363"/>
    </source>
</evidence>
<keyword evidence="2 9" id="KW-0560">Oxidoreductase</keyword>
<proteinExistence type="inferred from homology"/>
<dbReference type="InterPro" id="IPR002347">
    <property type="entry name" value="SDR_fam"/>
</dbReference>
<comment type="similarity">
    <text evidence="1 8">Belongs to the short-chain dehydrogenases/reductases (SDR) family.</text>
</comment>
<protein>
    <recommendedName>
        <fullName evidence="7">2,3-dihydroxy-2,3-dihydro-p-cumate dehydrogenase</fullName>
        <ecNumber evidence="6">1.3.1.58</ecNumber>
    </recommendedName>
    <alternativeName>
        <fullName evidence="3">Biphenyl-2,3-dihydro-2,3-diol dehydrogenase</fullName>
    </alternativeName>
</protein>
<evidence type="ECO:0000256" key="3">
    <source>
        <dbReference type="ARBA" id="ARBA00042907"/>
    </source>
</evidence>
<sequence length="268" mass="28095">MKLEGKIAFITGAASGIGAATVDVFVAQGATVIAADLSLVRLNERFQDPRIQCVELDVSDSKRVNAVFSELNEKHGKLDVLINAAGINAPSKEANDKLNKSNIEAVEAAARGERFLPTFLDDTSDEEFAKVLAVNLAGTFYCLRAAAPLMKKAGGGSVVNISSVAALVGVPMPLYYPASKAAVLGLTRSAAGELAPHNIRVNAVAPGAVDTPLLNTLRPDIKEKIVAMQPIPRAAQPAEIAQTLLFLACDDGAYYTGQTLCPSGGIYM</sequence>
<dbReference type="PRINTS" id="PR00081">
    <property type="entry name" value="GDHRDH"/>
</dbReference>
<evidence type="ECO:0000256" key="7">
    <source>
        <dbReference type="ARBA" id="ARBA00073443"/>
    </source>
</evidence>
<organism evidence="9 10">
    <name type="scientific">Pseudomonas putida</name>
    <name type="common">Arthrobacter siderocapsulatus</name>
    <dbReference type="NCBI Taxonomy" id="303"/>
    <lineage>
        <taxon>Bacteria</taxon>
        <taxon>Pseudomonadati</taxon>
        <taxon>Pseudomonadota</taxon>
        <taxon>Gammaproteobacteria</taxon>
        <taxon>Pseudomonadales</taxon>
        <taxon>Pseudomonadaceae</taxon>
        <taxon>Pseudomonas</taxon>
    </lineage>
</organism>
<evidence type="ECO:0000256" key="6">
    <source>
        <dbReference type="ARBA" id="ARBA00066455"/>
    </source>
</evidence>
<dbReference type="CDD" id="cd05233">
    <property type="entry name" value="SDR_c"/>
    <property type="match status" value="1"/>
</dbReference>
<dbReference type="AlphaFoldDB" id="A0A379KE12"/>
<dbReference type="PANTHER" id="PTHR24321:SF8">
    <property type="entry name" value="ESTRADIOL 17-BETA-DEHYDROGENASE 8-RELATED"/>
    <property type="match status" value="1"/>
</dbReference>
<evidence type="ECO:0000313" key="10">
    <source>
        <dbReference type="Proteomes" id="UP000254602"/>
    </source>
</evidence>
<dbReference type="Gene3D" id="3.40.50.720">
    <property type="entry name" value="NAD(P)-binding Rossmann-like Domain"/>
    <property type="match status" value="1"/>
</dbReference>
<evidence type="ECO:0000256" key="5">
    <source>
        <dbReference type="ARBA" id="ARBA00060518"/>
    </source>
</evidence>
<comment type="catalytic activity">
    <reaction evidence="4">
        <text>(2R,3S)-2,3-dihydroxy-2,3-dihydro-p-cumate + NAD(+) = 2,3-dihydroxy-p-cumate + NADH + H(+)</text>
        <dbReference type="Rhea" id="RHEA:23772"/>
        <dbReference type="ChEBI" id="CHEBI:15378"/>
        <dbReference type="ChEBI" id="CHEBI:36647"/>
        <dbReference type="ChEBI" id="CHEBI:57540"/>
        <dbReference type="ChEBI" id="CHEBI:57945"/>
        <dbReference type="ChEBI" id="CHEBI:58420"/>
        <dbReference type="EC" id="1.3.1.58"/>
    </reaction>
</comment>
<evidence type="ECO:0000256" key="4">
    <source>
        <dbReference type="ARBA" id="ARBA00050226"/>
    </source>
</evidence>
<dbReference type="PANTHER" id="PTHR24321">
    <property type="entry name" value="DEHYDROGENASES, SHORT CHAIN"/>
    <property type="match status" value="1"/>
</dbReference>
<evidence type="ECO:0000256" key="1">
    <source>
        <dbReference type="ARBA" id="ARBA00006484"/>
    </source>
</evidence>
<dbReference type="GO" id="GO:0018511">
    <property type="term" value="F:2,3-dihydroxy-2,3-dihydro-p-cumate dehydrogenase activity"/>
    <property type="evidence" value="ECO:0007669"/>
    <property type="project" value="UniProtKB-EC"/>
</dbReference>
<dbReference type="FunFam" id="3.40.50.720:FF:000173">
    <property type="entry name" value="3-oxoacyl-[acyl-carrier protein] reductase"/>
    <property type="match status" value="1"/>
</dbReference>
<dbReference type="EMBL" id="UGUY01000001">
    <property type="protein sequence ID" value="SUD66201.1"/>
    <property type="molecule type" value="Genomic_DNA"/>
</dbReference>
<dbReference type="InterPro" id="IPR036291">
    <property type="entry name" value="NAD(P)-bd_dom_sf"/>
</dbReference>
<comment type="pathway">
    <text evidence="5">Aromatic compound metabolism; p-cumate degradation; acetaldehyde and pyruvate from p-cumate: step 2/7.</text>
</comment>